<dbReference type="PROSITE" id="PS51257">
    <property type="entry name" value="PROKAR_LIPOPROTEIN"/>
    <property type="match status" value="1"/>
</dbReference>
<dbReference type="RefSeq" id="WP_345258162.1">
    <property type="nucleotide sequence ID" value="NZ_BAABGY010000018.1"/>
</dbReference>
<dbReference type="InterPro" id="IPR037175">
    <property type="entry name" value="KFase_sf"/>
</dbReference>
<gene>
    <name evidence="1" type="ORF">GCM10023184_44120</name>
</gene>
<name>A0ABP8HSF8_9BACT</name>
<evidence type="ECO:0000313" key="1">
    <source>
        <dbReference type="EMBL" id="GAA4343680.1"/>
    </source>
</evidence>
<dbReference type="InterPro" id="IPR007325">
    <property type="entry name" value="KFase/CYL"/>
</dbReference>
<keyword evidence="2" id="KW-1185">Reference proteome</keyword>
<dbReference type="Proteomes" id="UP001501725">
    <property type="component" value="Unassembled WGS sequence"/>
</dbReference>
<dbReference type="Gene3D" id="3.50.30.50">
    <property type="entry name" value="Putative cyclase"/>
    <property type="match status" value="1"/>
</dbReference>
<proteinExistence type="predicted"/>
<comment type="caution">
    <text evidence="1">The sequence shown here is derived from an EMBL/GenBank/DDBJ whole genome shotgun (WGS) entry which is preliminary data.</text>
</comment>
<dbReference type="PANTHER" id="PTHR31118">
    <property type="entry name" value="CYCLASE-LIKE PROTEIN 2"/>
    <property type="match status" value="1"/>
</dbReference>
<dbReference type="Pfam" id="PF04199">
    <property type="entry name" value="Cyclase"/>
    <property type="match status" value="1"/>
</dbReference>
<sequence length="265" mass="28398">MNRIPFFSCLLLLAACAQPDKRSAPFSGGRWIDLTHSFSEKTLYWPNNPTGFRLDTQAAGMTPGGYYYASNAICAPEHGGTHLDAPIHFAEGKQTADQVPLDHLTGNAVVVDVSAKALANRDYLVSIADLEAFEKAHGSIAEGSIVLLHTGYDKFYPDAARYFGTAEKGAAAIPKLHFPGIDPEAARWLAARRVKAVGLDTPSLDYGQSTDFRSHRVLLGENIPGFENVAHLDSLPPTGAYVVALPVKIQGGSGGPLRIVAWVGN</sequence>
<dbReference type="PANTHER" id="PTHR31118:SF12">
    <property type="entry name" value="CYCLASE-LIKE PROTEIN 2"/>
    <property type="match status" value="1"/>
</dbReference>
<evidence type="ECO:0000313" key="2">
    <source>
        <dbReference type="Proteomes" id="UP001501725"/>
    </source>
</evidence>
<dbReference type="EMBL" id="BAABGY010000018">
    <property type="protein sequence ID" value="GAA4343680.1"/>
    <property type="molecule type" value="Genomic_DNA"/>
</dbReference>
<accession>A0ABP8HSF8</accession>
<reference evidence="2" key="1">
    <citation type="journal article" date="2019" name="Int. J. Syst. Evol. Microbiol.">
        <title>The Global Catalogue of Microorganisms (GCM) 10K type strain sequencing project: providing services to taxonomists for standard genome sequencing and annotation.</title>
        <authorList>
            <consortium name="The Broad Institute Genomics Platform"/>
            <consortium name="The Broad Institute Genome Sequencing Center for Infectious Disease"/>
            <person name="Wu L."/>
            <person name="Ma J."/>
        </authorList>
    </citation>
    <scope>NUCLEOTIDE SEQUENCE [LARGE SCALE GENOMIC DNA]</scope>
    <source>
        <strain evidence="2">JCM 17919</strain>
    </source>
</reference>
<dbReference type="SUPFAM" id="SSF102198">
    <property type="entry name" value="Putative cyclase"/>
    <property type="match status" value="1"/>
</dbReference>
<organism evidence="1 2">
    <name type="scientific">Flaviaesturariibacter amylovorans</name>
    <dbReference type="NCBI Taxonomy" id="1084520"/>
    <lineage>
        <taxon>Bacteria</taxon>
        <taxon>Pseudomonadati</taxon>
        <taxon>Bacteroidota</taxon>
        <taxon>Chitinophagia</taxon>
        <taxon>Chitinophagales</taxon>
        <taxon>Chitinophagaceae</taxon>
        <taxon>Flaviaestuariibacter</taxon>
    </lineage>
</organism>
<protein>
    <submittedName>
        <fullName evidence="1">Cyclase family protein</fullName>
    </submittedName>
</protein>